<dbReference type="InParanoid" id="A0A4Q1BH76"/>
<reference evidence="2 3" key="1">
    <citation type="submission" date="2016-06" db="EMBL/GenBank/DDBJ databases">
        <title>Evolution of pathogenesis and genome organization in the Tremellales.</title>
        <authorList>
            <person name="Cuomo C."/>
            <person name="Litvintseva A."/>
            <person name="Heitman J."/>
            <person name="Chen Y."/>
            <person name="Sun S."/>
            <person name="Springer D."/>
            <person name="Dromer F."/>
            <person name="Young S."/>
            <person name="Zeng Q."/>
            <person name="Chapman S."/>
            <person name="Gujja S."/>
            <person name="Saif S."/>
            <person name="Birren B."/>
        </authorList>
    </citation>
    <scope>NUCLEOTIDE SEQUENCE [LARGE SCALE GENOMIC DNA]</scope>
    <source>
        <strain evidence="2 3">ATCC 28783</strain>
    </source>
</reference>
<feature type="compositionally biased region" description="Polar residues" evidence="1">
    <location>
        <begin position="362"/>
        <end position="376"/>
    </location>
</feature>
<evidence type="ECO:0000256" key="1">
    <source>
        <dbReference type="SAM" id="MobiDB-lite"/>
    </source>
</evidence>
<feature type="region of interest" description="Disordered" evidence="1">
    <location>
        <begin position="351"/>
        <end position="376"/>
    </location>
</feature>
<protein>
    <submittedName>
        <fullName evidence="2">Uncharacterized protein</fullName>
    </submittedName>
</protein>
<keyword evidence="3" id="KW-1185">Reference proteome</keyword>
<proteinExistence type="predicted"/>
<dbReference type="AlphaFoldDB" id="A0A4Q1BH76"/>
<dbReference type="EMBL" id="SDIL01000082">
    <property type="protein sequence ID" value="RXK36942.1"/>
    <property type="molecule type" value="Genomic_DNA"/>
</dbReference>
<name>A0A4Q1BH76_TREME</name>
<organism evidence="2 3">
    <name type="scientific">Tremella mesenterica</name>
    <name type="common">Jelly fungus</name>
    <dbReference type="NCBI Taxonomy" id="5217"/>
    <lineage>
        <taxon>Eukaryota</taxon>
        <taxon>Fungi</taxon>
        <taxon>Dikarya</taxon>
        <taxon>Basidiomycota</taxon>
        <taxon>Agaricomycotina</taxon>
        <taxon>Tremellomycetes</taxon>
        <taxon>Tremellales</taxon>
        <taxon>Tremellaceae</taxon>
        <taxon>Tremella</taxon>
    </lineage>
</organism>
<evidence type="ECO:0000313" key="3">
    <source>
        <dbReference type="Proteomes" id="UP000289152"/>
    </source>
</evidence>
<dbReference type="VEuPathDB" id="FungiDB:TREMEDRAFT_63643"/>
<comment type="caution">
    <text evidence="2">The sequence shown here is derived from an EMBL/GenBank/DDBJ whole genome shotgun (WGS) entry which is preliminary data.</text>
</comment>
<dbReference type="Proteomes" id="UP000289152">
    <property type="component" value="Unassembled WGS sequence"/>
</dbReference>
<gene>
    <name evidence="2" type="ORF">M231_05775</name>
</gene>
<accession>A0A4Q1BH76</accession>
<sequence>MSLIKVSVDYFCSPLDIKATVFVTNLTASFKQVASEYLAIKKQDAWEHSEFKWEAYKTKLDKHLELMAECVYYYDQKFRTSTAWRPPSKDLQSAITQCASVKYHWEQSDHEAFSTWDPNQRPPAACLTDWKLKVEVNRDAKNVWLESYKAWKLSPTLLSFEQEERLSSTDKDQLCQQYLESDKNWEDIDMSQRHISNPSWLEWMKKNPQDCLATAHLAELTALEDEMRQISEDFQEFPAVELLKGKIEELHNVSCTLEQHAEDWEHQRAEFLRQRRANTGEDNGALWEELVEERKKLIHLTFNLFWGFGTEDDRDTDYSLYSWCCKNVDSCAEVAKTVKVVHAAMTKVNSLPMMPPKKRPETFSQLTSGQSLIHKR</sequence>
<evidence type="ECO:0000313" key="2">
    <source>
        <dbReference type="EMBL" id="RXK36942.1"/>
    </source>
</evidence>